<keyword evidence="1" id="KW-0813">Transport</keyword>
<keyword evidence="2" id="KW-0547">Nucleotide-binding</keyword>
<dbReference type="PANTHER" id="PTHR42939:SF1">
    <property type="entry name" value="ABC TRANSPORTER ATP-BINDING PROTEIN ALBC-RELATED"/>
    <property type="match status" value="1"/>
</dbReference>
<dbReference type="InterPro" id="IPR051782">
    <property type="entry name" value="ABC_Transporter_VariousFunc"/>
</dbReference>
<dbReference type="GO" id="GO:0005524">
    <property type="term" value="F:ATP binding"/>
    <property type="evidence" value="ECO:0007669"/>
    <property type="project" value="UniProtKB-KW"/>
</dbReference>
<feature type="domain" description="ABC transporter" evidence="4">
    <location>
        <begin position="2"/>
        <end position="217"/>
    </location>
</feature>
<dbReference type="PANTHER" id="PTHR42939">
    <property type="entry name" value="ABC TRANSPORTER ATP-BINDING PROTEIN ALBC-RELATED"/>
    <property type="match status" value="1"/>
</dbReference>
<dbReference type="SMART" id="SM00382">
    <property type="entry name" value="AAA"/>
    <property type="match status" value="1"/>
</dbReference>
<comment type="caution">
    <text evidence="5">The sequence shown here is derived from an EMBL/GenBank/DDBJ whole genome shotgun (WGS) entry which is preliminary data.</text>
</comment>
<name>A0ABT9VSS4_9BACI</name>
<dbReference type="Pfam" id="PF00005">
    <property type="entry name" value="ABC_tran"/>
    <property type="match status" value="1"/>
</dbReference>
<dbReference type="RefSeq" id="WP_419152929.1">
    <property type="nucleotide sequence ID" value="NZ_JAUSTR010000040.1"/>
</dbReference>
<dbReference type="EMBL" id="JAUSTR010000040">
    <property type="protein sequence ID" value="MDQ0164049.1"/>
    <property type="molecule type" value="Genomic_DNA"/>
</dbReference>
<evidence type="ECO:0000256" key="2">
    <source>
        <dbReference type="ARBA" id="ARBA00022741"/>
    </source>
</evidence>
<dbReference type="InterPro" id="IPR017871">
    <property type="entry name" value="ABC_transporter-like_CS"/>
</dbReference>
<evidence type="ECO:0000313" key="6">
    <source>
        <dbReference type="Proteomes" id="UP001225646"/>
    </source>
</evidence>
<dbReference type="PROSITE" id="PS00211">
    <property type="entry name" value="ABC_TRANSPORTER_1"/>
    <property type="match status" value="1"/>
</dbReference>
<evidence type="ECO:0000256" key="1">
    <source>
        <dbReference type="ARBA" id="ARBA00022448"/>
    </source>
</evidence>
<evidence type="ECO:0000259" key="4">
    <source>
        <dbReference type="PROSITE" id="PS50893"/>
    </source>
</evidence>
<accession>A0ABT9VSS4</accession>
<sequence>MLKVRDTSFSIDGNLILHDINLTVDRYQIVGLVGKNGAGKTTLFNIICGLINFSEGEVTFNDRTPNDVKYFNELFFIPDTMLVHEYLKGIEYIEFVSSLYSKEISNEEIQSMLNYFDLKDNADMLIRDYSKGMKMKIAIIVALLLKPKLIILDEPFNGLDPTSCIKLMDALKYYSEKYGSVLFSSHTLDFVEQISDKIYFLTDKTLREVTDKNLMELFKNE</sequence>
<dbReference type="Proteomes" id="UP001225646">
    <property type="component" value="Unassembled WGS sequence"/>
</dbReference>
<reference evidence="5 6" key="1">
    <citation type="submission" date="2023-07" db="EMBL/GenBank/DDBJ databases">
        <title>Genomic Encyclopedia of Type Strains, Phase IV (KMG-IV): sequencing the most valuable type-strain genomes for metagenomic binning, comparative biology and taxonomic classification.</title>
        <authorList>
            <person name="Goeker M."/>
        </authorList>
    </citation>
    <scope>NUCLEOTIDE SEQUENCE [LARGE SCALE GENOMIC DNA]</scope>
    <source>
        <strain evidence="5 6">DSM 19092</strain>
    </source>
</reference>
<keyword evidence="6" id="KW-1185">Reference proteome</keyword>
<dbReference type="SUPFAM" id="SSF52540">
    <property type="entry name" value="P-loop containing nucleoside triphosphate hydrolases"/>
    <property type="match status" value="1"/>
</dbReference>
<gene>
    <name evidence="5" type="ORF">J2S06_003193</name>
</gene>
<proteinExistence type="predicted"/>
<evidence type="ECO:0000313" key="5">
    <source>
        <dbReference type="EMBL" id="MDQ0164049.1"/>
    </source>
</evidence>
<keyword evidence="3 5" id="KW-0067">ATP-binding</keyword>
<protein>
    <submittedName>
        <fullName evidence="5">ABC-2 type transport system ATP-binding protein</fullName>
    </submittedName>
</protein>
<dbReference type="InterPro" id="IPR003593">
    <property type="entry name" value="AAA+_ATPase"/>
</dbReference>
<organism evidence="5 6">
    <name type="scientific">Aeribacillus alveayuensis</name>
    <dbReference type="NCBI Taxonomy" id="279215"/>
    <lineage>
        <taxon>Bacteria</taxon>
        <taxon>Bacillati</taxon>
        <taxon>Bacillota</taxon>
        <taxon>Bacilli</taxon>
        <taxon>Bacillales</taxon>
        <taxon>Bacillaceae</taxon>
        <taxon>Aeribacillus</taxon>
    </lineage>
</organism>
<evidence type="ECO:0000256" key="3">
    <source>
        <dbReference type="ARBA" id="ARBA00022840"/>
    </source>
</evidence>
<dbReference type="CDD" id="cd03230">
    <property type="entry name" value="ABC_DR_subfamily_A"/>
    <property type="match status" value="1"/>
</dbReference>
<dbReference type="InterPro" id="IPR003439">
    <property type="entry name" value="ABC_transporter-like_ATP-bd"/>
</dbReference>
<dbReference type="PROSITE" id="PS50893">
    <property type="entry name" value="ABC_TRANSPORTER_2"/>
    <property type="match status" value="1"/>
</dbReference>
<dbReference type="Gene3D" id="3.40.50.300">
    <property type="entry name" value="P-loop containing nucleotide triphosphate hydrolases"/>
    <property type="match status" value="1"/>
</dbReference>
<dbReference type="InterPro" id="IPR027417">
    <property type="entry name" value="P-loop_NTPase"/>
</dbReference>